<organism evidence="1">
    <name type="scientific">Sinorhizobium medicae</name>
    <dbReference type="NCBI Taxonomy" id="110321"/>
    <lineage>
        <taxon>Bacteria</taxon>
        <taxon>Pseudomonadati</taxon>
        <taxon>Pseudomonadota</taxon>
        <taxon>Alphaproteobacteria</taxon>
        <taxon>Hyphomicrobiales</taxon>
        <taxon>Rhizobiaceae</taxon>
        <taxon>Sinorhizobium/Ensifer group</taxon>
        <taxon>Sinorhizobium</taxon>
    </lineage>
</organism>
<evidence type="ECO:0000313" key="1">
    <source>
        <dbReference type="EMBL" id="VTZ63499.1"/>
    </source>
</evidence>
<gene>
    <name evidence="1" type="ORF">EMEDMD4_500055</name>
</gene>
<dbReference type="EMBL" id="CABFNB010000118">
    <property type="protein sequence ID" value="VTZ63499.1"/>
    <property type="molecule type" value="Genomic_DNA"/>
</dbReference>
<protein>
    <submittedName>
        <fullName evidence="1">Uncharacterized protein</fullName>
    </submittedName>
</protein>
<sequence>MSIIISLSKVAVEPIHGQIPRIARERGAPEFDVNFAEGEVRKVRRAAVCAIACQQFPTGCCIVRY</sequence>
<accession>A0A508X185</accession>
<dbReference type="AlphaFoldDB" id="A0A508X185"/>
<reference evidence="1" key="1">
    <citation type="submission" date="2019-06" db="EMBL/GenBank/DDBJ databases">
        <authorList>
            <person name="Le Quere A."/>
            <person name="Colella S."/>
        </authorList>
    </citation>
    <scope>NUCLEOTIDE SEQUENCE</scope>
    <source>
        <strain evidence="1">EmedicaeMD41</strain>
    </source>
</reference>
<dbReference type="Proteomes" id="UP000507954">
    <property type="component" value="Unassembled WGS sequence"/>
</dbReference>
<proteinExistence type="predicted"/>
<name>A0A508X185_9HYPH</name>